<sequence length="1867" mass="211891">MNKPIKNNSQMLYLQARQMFERAKKKFEDNSIQSEPKLIASVFNSFQEFFTSVGKPNMVPRFAPEGGPPWSEDFNQMMLEIKQDLELLFQEMDIIGQSLYTDFNHNTVQHEILNNQYENIFDKMRDLEIYAEKSEDDIKFGRDDFLNKEKIDYSRIVGKPLEIVNGAVTLPQKSRENVALDSSVTIIAGNRKQDKFIIGTESNGFPGNNTEIHSVTDDILTNKNYIPTFLGEENNHSDYSAVLDGSPNTWFEYEKVNVREHDKVRVAKNLGWNYQVHGNQTIQWAEDADNGSLKLHMQIILKEEKVINEINLNMYTPSNYGAKTAIIKNILVSDGKNQPKSVLPKNKKDNQYQFHFAPVKAKVISILFEQPHKYITDIGHIFYEKKTQSEDKSEYAMDMATKKYKYAPRVEGPLISLEDLGIEVKVNESSVEANYPLLGETNIKATSIGETINRLMNSIDLDTIDMGVEKFEGFRWCIGIRDIEIWSCEYEEEGELVTFPFFFDKALDKISLNVNQNIPQMFSENPELSYEWLKYFISIDDGTTWHPITPLQHQVLSDEQPPKIYTVRTVESSRQKLEQKDAYLESEYPVYSLRLKVLGRRPNDYTVEGFMLKDYASAPQAANSFTQASPLLTGYNFNLQTISNVSNSYESEKSYKKANTIAPDIIYKETPDDPITETIEPSNLKVSILNKTTQWCDDKDLTLKCKAISNNSLSKAELYIGPKKKETKSISGAESNFEFTIPALMLPKGTTTISVRAYDQKGMAFDVCIFEVVTCDNMPEEDKPVEPDKTKGMSIILDKYPITLCENDQLIFYGSVQSSSSIRSISYTINGILFEPEEAVLQAMNTSNSKVDLMEIEDFGEWLDAFEEQEGCGCKNKKKQPVSIQEMPAISIMGINESSIYVKVPYQKLTDLGVKKGDSVTVSITAYDTQNLSINKSFSFVVEDCRRPDTNHEGKKRVRDCYKLEDITLYYYLYNDNGSHEIKMVHIPASTLPLTFLDNGAGAKLAIGWSKQFSGPVLMLAAGNDESKQAFQIHAVSLLYSDYYDDPHVIWPVGIGKTHGQVSNIEKILIGSDKKDADWFPQTIQGDFSSAPSLGEKGSYVIPVFENDWIDHACDTMSDFNPDTFTYQPSGNIYSCNLVTHILVQYYNDVTNKLEVRKISLTAYAYNYKFTTKNGEVVVKVGWEKFFKSPAIQIISGTGKDNILITALGVLYRDRTGVEQTRWSQGIQYKSAGVSYPEHSIGALKSVNNLLWLHNGTVDYSKAPYVGGKDDVIVYRLDEDFIKSICPSQNFIETGISSNGPEIQFKDAPKDLCGNKYLIQEENPNIKDSLFESLNVYISDTLGIKSFSCSLKINGKLIKDPEVITLQNKKEFTHNVSLDTTLLDPGDTFSISVTATNESGISSTKELKLIAVNCKKETPVDVNIEGKSDNIKIDFSNVPYSLCANKENNVEQPNHVITVNVKSVNNIVNVFSVVSVNGKEIFNEVEKVNNQRYLTKTIPVDTNLISKNNLVVVKFGVIDENGEVKTDSLSFIGNDCTKGPLRFTEASAYSTSDDKKSARGKNCFGSSFVSDFKFSVKDDFHKIKKLVVESGEFKKEYEFTGEKDTEDVYPRVPMFKHKLFPRKLTGHATANEIGKIDIVLSINTYEKLEDLWFHNMKQNVKILIQNLIDAKVDARVAIISTGLNSDGKPAFYQEFTPVNEIDLSKVMSFERLKGLDRKEFTVEWNQFTDPNFGLFTFNNKYRHDAVKHAIVFTSLNMYPMSSRPENIIPTLKENNIITSIEYWHNSNYPTHYNYEFYTITKETGGLNFEASADWMFDIWFKKGGGITKRETYTEDTFQLTKATVYNTNGDRVETNLLVNYTDCRRPD</sequence>
<dbReference type="Proteomes" id="UP000223366">
    <property type="component" value="Unassembled WGS sequence"/>
</dbReference>
<comment type="caution">
    <text evidence="1">The sequence shown here is derived from an EMBL/GenBank/DDBJ whole genome shotgun (WGS) entry which is preliminary data.</text>
</comment>
<proteinExistence type="predicted"/>
<evidence type="ECO:0000313" key="2">
    <source>
        <dbReference type="Proteomes" id="UP000223366"/>
    </source>
</evidence>
<organism evidence="1 2">
    <name type="scientific">Bacillus thuringiensis</name>
    <dbReference type="NCBI Taxonomy" id="1428"/>
    <lineage>
        <taxon>Bacteria</taxon>
        <taxon>Bacillati</taxon>
        <taxon>Bacillota</taxon>
        <taxon>Bacilli</taxon>
        <taxon>Bacillales</taxon>
        <taxon>Bacillaceae</taxon>
        <taxon>Bacillus</taxon>
        <taxon>Bacillus cereus group</taxon>
    </lineage>
</organism>
<gene>
    <name evidence="1" type="ORF">COK99_01110</name>
</gene>
<reference evidence="1 2" key="1">
    <citation type="submission" date="2017-09" db="EMBL/GenBank/DDBJ databases">
        <title>Large-scale bioinformatics analysis of Bacillus genomes uncovers conserved roles of natural products in bacterial physiology.</title>
        <authorList>
            <consortium name="Agbiome Team Llc"/>
            <person name="Bleich R.M."/>
            <person name="Grubbs K.J."/>
            <person name="Santa Maria K.C."/>
            <person name="Allen S.E."/>
            <person name="Farag S."/>
            <person name="Shank E.A."/>
            <person name="Bowers A."/>
        </authorList>
    </citation>
    <scope>NUCLEOTIDE SEQUENCE [LARGE SCALE GENOMIC DNA]</scope>
    <source>
        <strain evidence="1 2">AFS060060</strain>
    </source>
</reference>
<protein>
    <submittedName>
        <fullName evidence="1">Uncharacterized protein</fullName>
    </submittedName>
</protein>
<dbReference type="EMBL" id="NVDU01000003">
    <property type="protein sequence ID" value="PFV35647.1"/>
    <property type="molecule type" value="Genomic_DNA"/>
</dbReference>
<evidence type="ECO:0000313" key="1">
    <source>
        <dbReference type="EMBL" id="PFV35647.1"/>
    </source>
</evidence>
<name>A0A9X7BT20_BACTU</name>
<accession>A0A9X7BT20</accession>